<proteinExistence type="predicted"/>
<evidence type="ECO:0000313" key="3">
    <source>
        <dbReference type="Proteomes" id="UP000663850"/>
    </source>
</evidence>
<gene>
    <name evidence="2" type="ORF">RDB_LOCUS132367</name>
</gene>
<keyword evidence="1" id="KW-0732">Signal</keyword>
<name>A0A8H3DM76_9AGAM</name>
<dbReference type="Proteomes" id="UP000663850">
    <property type="component" value="Unassembled WGS sequence"/>
</dbReference>
<evidence type="ECO:0000313" key="2">
    <source>
        <dbReference type="EMBL" id="CAE6531970.1"/>
    </source>
</evidence>
<protein>
    <recommendedName>
        <fullName evidence="4">Cyanovirin-N domain-containing protein</fullName>
    </recommendedName>
</protein>
<evidence type="ECO:0008006" key="4">
    <source>
        <dbReference type="Google" id="ProtNLM"/>
    </source>
</evidence>
<comment type="caution">
    <text evidence="2">The sequence shown here is derived from an EMBL/GenBank/DDBJ whole genome shotgun (WGS) entry which is preliminary data.</text>
</comment>
<reference evidence="2" key="1">
    <citation type="submission" date="2021-01" db="EMBL/GenBank/DDBJ databases">
        <authorList>
            <person name="Kaushik A."/>
        </authorList>
    </citation>
    <scope>NUCLEOTIDE SEQUENCE</scope>
    <source>
        <strain evidence="2">Type strain: AG8-Rh-89/</strain>
    </source>
</reference>
<organism evidence="2 3">
    <name type="scientific">Rhizoctonia solani</name>
    <dbReference type="NCBI Taxonomy" id="456999"/>
    <lineage>
        <taxon>Eukaryota</taxon>
        <taxon>Fungi</taxon>
        <taxon>Dikarya</taxon>
        <taxon>Basidiomycota</taxon>
        <taxon>Agaricomycotina</taxon>
        <taxon>Agaricomycetes</taxon>
        <taxon>Cantharellales</taxon>
        <taxon>Ceratobasidiaceae</taxon>
        <taxon>Rhizoctonia</taxon>
    </lineage>
</organism>
<dbReference type="AlphaFoldDB" id="A0A8H3DM76"/>
<accession>A0A8H3DM76</accession>
<feature type="signal peptide" evidence="1">
    <location>
        <begin position="1"/>
        <end position="19"/>
    </location>
</feature>
<dbReference type="EMBL" id="CAJMWZ010007030">
    <property type="protein sequence ID" value="CAE6531970.1"/>
    <property type="molecule type" value="Genomic_DNA"/>
</dbReference>
<feature type="chain" id="PRO_5034961654" description="Cyanovirin-N domain-containing protein" evidence="1">
    <location>
        <begin position="20"/>
        <end position="116"/>
    </location>
</feature>
<evidence type="ECO:0000256" key="1">
    <source>
        <dbReference type="SAM" id="SignalP"/>
    </source>
</evidence>
<sequence>MHFKSIIIGGLFLSGQAASATILLPKRADDQCRRAQLYGCTGNEFSGRCEDTDLGYTGVCYKTMGLFRDGLASARSKYSTGAVMFTNGDCTGDFLWLDIAGQSSINTKQVCSMNSS</sequence>